<dbReference type="EMBL" id="JYNZ01000006">
    <property type="protein sequence ID" value="KXK25801.1"/>
    <property type="molecule type" value="Genomic_DNA"/>
</dbReference>
<dbReference type="InterPro" id="IPR011009">
    <property type="entry name" value="Kinase-like_dom_sf"/>
</dbReference>
<evidence type="ECO:0000313" key="2">
    <source>
        <dbReference type="Proteomes" id="UP000070457"/>
    </source>
</evidence>
<evidence type="ECO:0008006" key="3">
    <source>
        <dbReference type="Google" id="ProtNLM"/>
    </source>
</evidence>
<organism evidence="1 2">
    <name type="scientific">candidate division WS6 bacterium OLB20</name>
    <dbReference type="NCBI Taxonomy" id="1617426"/>
    <lineage>
        <taxon>Bacteria</taxon>
        <taxon>Candidatus Dojkabacteria</taxon>
    </lineage>
</organism>
<dbReference type="Proteomes" id="UP000070457">
    <property type="component" value="Unassembled WGS sequence"/>
</dbReference>
<protein>
    <recommendedName>
        <fullName evidence="3">Phosphotransferase enzyme family protein</fullName>
    </recommendedName>
</protein>
<name>A0A136LVW8_9BACT</name>
<dbReference type="SUPFAM" id="SSF56112">
    <property type="entry name" value="Protein kinase-like (PK-like)"/>
    <property type="match status" value="1"/>
</dbReference>
<sequence length="251" mass="29127">MERILTPDMGLQWVHDSVSVKDFEVFLRKLFAYLTGRPQKKASAQEFADRRQSLYLGKVLKRTQELKQLPAYPEVAAAVALSGYPDIDAVIARYERMLTRALKRSDQEQVSVIGHGDLFFANILYYKETGLMKFIDVKGALTEEDMWTDPYYDLAKMSHSVNGNYDFITSDLFDLMMTEDCRLTLRILKKDTADYSAMFRQRLEQAGYDYMLVRLFEASLFLSMLPLHIDHPRRVIAFIYNAISILDDLEQ</sequence>
<reference evidence="1 2" key="1">
    <citation type="submission" date="2015-02" db="EMBL/GenBank/DDBJ databases">
        <title>Improved understanding of the partial-nitritation anammox process through 23 genomes representing the majority of the microbial community.</title>
        <authorList>
            <person name="Speth D.R."/>
            <person name="In T Zandt M."/>
            <person name="Guerrero Cruz S."/>
            <person name="Jetten M.S."/>
            <person name="Dutilh B.E."/>
        </authorList>
    </citation>
    <scope>NUCLEOTIDE SEQUENCE [LARGE SCALE GENOMIC DNA]</scope>
    <source>
        <strain evidence="1">OLB20</strain>
    </source>
</reference>
<comment type="caution">
    <text evidence="1">The sequence shown here is derived from an EMBL/GenBank/DDBJ whole genome shotgun (WGS) entry which is preliminary data.</text>
</comment>
<dbReference type="Gene3D" id="3.90.1200.10">
    <property type="match status" value="1"/>
</dbReference>
<dbReference type="AlphaFoldDB" id="A0A136LVW8"/>
<proteinExistence type="predicted"/>
<dbReference type="PATRIC" id="fig|1617426.3.peg.1386"/>
<evidence type="ECO:0000313" key="1">
    <source>
        <dbReference type="EMBL" id="KXK25801.1"/>
    </source>
</evidence>
<dbReference type="STRING" id="1617426.TR69_WS6001001407"/>
<accession>A0A136LVW8</accession>
<gene>
    <name evidence="1" type="ORF">TR69_WS6001001407</name>
</gene>